<proteinExistence type="inferred from homology"/>
<name>A0A2A2AEA2_9BURK</name>
<evidence type="ECO:0000313" key="3">
    <source>
        <dbReference type="EMBL" id="PAT35939.1"/>
    </source>
</evidence>
<evidence type="ECO:0008006" key="5">
    <source>
        <dbReference type="Google" id="ProtNLM"/>
    </source>
</evidence>
<feature type="compositionally biased region" description="Low complexity" evidence="2">
    <location>
        <begin position="171"/>
        <end position="205"/>
    </location>
</feature>
<dbReference type="Proteomes" id="UP000217999">
    <property type="component" value="Unassembled WGS sequence"/>
</dbReference>
<accession>A0A2A2AEA2</accession>
<dbReference type="PANTHER" id="PTHR35024">
    <property type="entry name" value="HYPOTHETICAL CYTOSOLIC PROTEIN"/>
    <property type="match status" value="1"/>
</dbReference>
<evidence type="ECO:0000256" key="1">
    <source>
        <dbReference type="ARBA" id="ARBA00044755"/>
    </source>
</evidence>
<sequence length="205" mass="20827">MFSKSKQPPIRSLIAEGCHVHGDISFADGIRIDGTVEGTLSGNEAKSKKGTLVFVSEHGRVSGGIHADTIIVNGVVEGPLHAALMLDLQPKARVNGDVSYRQLEMHQGALISGRMQPIVSPAASVAEDRGPAAAQAAASGVPGAAMPAAASAPAQTRITPLQRAQGAQPSAAPDNPLQALDALDAARRNAAAAKTSPAAQPSKLA</sequence>
<feature type="region of interest" description="Disordered" evidence="2">
    <location>
        <begin position="148"/>
        <end position="205"/>
    </location>
</feature>
<evidence type="ECO:0000256" key="2">
    <source>
        <dbReference type="SAM" id="MobiDB-lite"/>
    </source>
</evidence>
<dbReference type="AlphaFoldDB" id="A0A2A2AEA2"/>
<dbReference type="Pfam" id="PF04519">
    <property type="entry name" value="Bactofilin"/>
    <property type="match status" value="1"/>
</dbReference>
<reference evidence="3 4" key="1">
    <citation type="submission" date="2017-08" db="EMBL/GenBank/DDBJ databases">
        <title>WGS of Clinical strains of the CDC Group NO-1 linked to zoonotic infections in humans.</title>
        <authorList>
            <person name="Bernier A.-M."/>
            <person name="Bernard K."/>
        </authorList>
    </citation>
    <scope>NUCLEOTIDE SEQUENCE [LARGE SCALE GENOMIC DNA]</scope>
    <source>
        <strain evidence="3 4">NML03-0146</strain>
    </source>
</reference>
<comment type="similarity">
    <text evidence="1">Belongs to the bactofilin family.</text>
</comment>
<organism evidence="3 4">
    <name type="scientific">Vandammella animalimorsus</name>
    <dbReference type="NCBI Taxonomy" id="2029117"/>
    <lineage>
        <taxon>Bacteria</taxon>
        <taxon>Pseudomonadati</taxon>
        <taxon>Pseudomonadota</taxon>
        <taxon>Betaproteobacteria</taxon>
        <taxon>Burkholderiales</taxon>
        <taxon>Comamonadaceae</taxon>
        <taxon>Vandammella</taxon>
    </lineage>
</organism>
<gene>
    <name evidence="3" type="ORF">CK620_01440</name>
</gene>
<dbReference type="InterPro" id="IPR007607">
    <property type="entry name" value="BacA/B"/>
</dbReference>
<protein>
    <recommendedName>
        <fullName evidence="5">Polymer-forming cytoskeletal protein</fullName>
    </recommendedName>
</protein>
<dbReference type="EMBL" id="NSJF01000001">
    <property type="protein sequence ID" value="PAT35939.1"/>
    <property type="molecule type" value="Genomic_DNA"/>
</dbReference>
<dbReference type="PANTHER" id="PTHR35024:SF4">
    <property type="entry name" value="POLYMER-FORMING CYTOSKELETAL PROTEIN"/>
    <property type="match status" value="1"/>
</dbReference>
<evidence type="ECO:0000313" key="4">
    <source>
        <dbReference type="Proteomes" id="UP000217999"/>
    </source>
</evidence>
<comment type="caution">
    <text evidence="3">The sequence shown here is derived from an EMBL/GenBank/DDBJ whole genome shotgun (WGS) entry which is preliminary data.</text>
</comment>
<dbReference type="RefSeq" id="WP_095548798.1">
    <property type="nucleotide sequence ID" value="NZ_NSJF01000001.1"/>
</dbReference>